<dbReference type="OrthoDB" id="5426982at2759"/>
<dbReference type="CDD" id="cd00067">
    <property type="entry name" value="GAL4"/>
    <property type="match status" value="1"/>
</dbReference>
<proteinExistence type="predicted"/>
<evidence type="ECO:0000313" key="3">
    <source>
        <dbReference type="Proteomes" id="UP000235786"/>
    </source>
</evidence>
<dbReference type="GO" id="GO:0008270">
    <property type="term" value="F:zinc ion binding"/>
    <property type="evidence" value="ECO:0007669"/>
    <property type="project" value="InterPro"/>
</dbReference>
<reference evidence="2 3" key="1">
    <citation type="submission" date="2016-04" db="EMBL/GenBank/DDBJ databases">
        <title>A degradative enzymes factory behind the ericoid mycorrhizal symbiosis.</title>
        <authorList>
            <consortium name="DOE Joint Genome Institute"/>
            <person name="Martino E."/>
            <person name="Morin E."/>
            <person name="Grelet G."/>
            <person name="Kuo A."/>
            <person name="Kohler A."/>
            <person name="Daghino S."/>
            <person name="Barry K."/>
            <person name="Choi C."/>
            <person name="Cichocki N."/>
            <person name="Clum A."/>
            <person name="Copeland A."/>
            <person name="Hainaut M."/>
            <person name="Haridas S."/>
            <person name="Labutti K."/>
            <person name="Lindquist E."/>
            <person name="Lipzen A."/>
            <person name="Khouja H.-R."/>
            <person name="Murat C."/>
            <person name="Ohm R."/>
            <person name="Olson A."/>
            <person name="Spatafora J."/>
            <person name="Veneault-Fourrey C."/>
            <person name="Henrissat B."/>
            <person name="Grigoriev I."/>
            <person name="Martin F."/>
            <person name="Perotto S."/>
        </authorList>
    </citation>
    <scope>NUCLEOTIDE SEQUENCE [LARGE SCALE GENOMIC DNA]</scope>
    <source>
        <strain evidence="2 3">F</strain>
    </source>
</reference>
<organism evidence="2 3">
    <name type="scientific">Hyaloscypha variabilis (strain UAMH 11265 / GT02V1 / F)</name>
    <name type="common">Meliniomyces variabilis</name>
    <dbReference type="NCBI Taxonomy" id="1149755"/>
    <lineage>
        <taxon>Eukaryota</taxon>
        <taxon>Fungi</taxon>
        <taxon>Dikarya</taxon>
        <taxon>Ascomycota</taxon>
        <taxon>Pezizomycotina</taxon>
        <taxon>Leotiomycetes</taxon>
        <taxon>Helotiales</taxon>
        <taxon>Hyaloscyphaceae</taxon>
        <taxon>Hyaloscypha</taxon>
        <taxon>Hyaloscypha variabilis</taxon>
    </lineage>
</organism>
<gene>
    <name evidence="2" type="ORF">L207DRAFT_580376</name>
</gene>
<dbReference type="PANTHER" id="PTHR35392:SF1">
    <property type="entry name" value="ZN(II)2CYS6 TRANSCRIPTION FACTOR (EUROFUNG)"/>
    <property type="match status" value="1"/>
</dbReference>
<dbReference type="AlphaFoldDB" id="A0A2J6RYE4"/>
<sequence length="716" mass="80933">MDLSEFDGQPQEGSLVSTNYAQASMGLSQAAIAPTDLLSANYSHADCFCVVDSNLFELSNIFEIDGLSANNSRPAAAEMYQQGNEQDLCPLEFDPRTGFDGPETPYMNNSLQHLADTRLEAGHSLLEWNELLDIALSEYAEDHTSLPGSCQSGGQPLDFVDPQPAFMPPNIPNDYNPTDFINYTYSSEDGNVTRFTLNMQPIETEHRFVDNHYSGDQSDMRGASDLCIQPEVLALPATFQTPLTTPNHRESQAIDNHELLMSIDVDTSRDLESSRPVPVFDDLIVNFDLNTKPPPSKRKRSSFTRVGKEKVRLVRDWGACTFCRSRKVSCSATEVCDQCRRTVDDPIIAKQICLRTKIQDIYIGVKELHGPSLEAKKERLQPYLTSLDGIPQKVRLSLQADIESHRNKAELNIQVMRCTVSPKGRWKSLKKTRGIYITSNFLKEKRYIIMPSSLPGTDDLDTFGRDILLMSAGSLSGKMTGLLDGFLSRYCSYGKPTRLRHLSNLTLRIASLNNFAAYGFLNLKDGSYDLLGRLDGNDGDSEKFVSETVHDQIRILAAEGLEPAEKHVFSELDNLLKIVGASNHARIVAGICLLRCLLLYRDKLIRDQIRLELPRTKPYHQPRLEKSAFMYRRLTVAFGTLCREQDSPLTMTWEDEESQENLANSEELRTLFSQLRCAFRQFCRENLTSQYDDIFRSLISEPVKNRKTRKRRRIAT</sequence>
<dbReference type="InterPro" id="IPR052973">
    <property type="entry name" value="Fungal_sec-metab_reg_TF"/>
</dbReference>
<dbReference type="GO" id="GO:0000981">
    <property type="term" value="F:DNA-binding transcription factor activity, RNA polymerase II-specific"/>
    <property type="evidence" value="ECO:0007669"/>
    <property type="project" value="InterPro"/>
</dbReference>
<protein>
    <submittedName>
        <fullName evidence="2">Uncharacterized protein</fullName>
    </submittedName>
</protein>
<dbReference type="EMBL" id="KZ613942">
    <property type="protein sequence ID" value="PMD43532.1"/>
    <property type="molecule type" value="Genomic_DNA"/>
</dbReference>
<accession>A0A2J6RYE4</accession>
<name>A0A2J6RYE4_HYAVF</name>
<evidence type="ECO:0000256" key="1">
    <source>
        <dbReference type="ARBA" id="ARBA00023242"/>
    </source>
</evidence>
<keyword evidence="3" id="KW-1185">Reference proteome</keyword>
<dbReference type="InterPro" id="IPR001138">
    <property type="entry name" value="Zn2Cys6_DnaBD"/>
</dbReference>
<evidence type="ECO:0000313" key="2">
    <source>
        <dbReference type="EMBL" id="PMD43532.1"/>
    </source>
</evidence>
<keyword evidence="1" id="KW-0539">Nucleus</keyword>
<dbReference type="Proteomes" id="UP000235786">
    <property type="component" value="Unassembled WGS sequence"/>
</dbReference>
<dbReference type="PANTHER" id="PTHR35392">
    <property type="entry name" value="ZN(II)2CYS6 TRANSCRIPTION FACTOR (EUROFUNG)-RELATED-RELATED"/>
    <property type="match status" value="1"/>
</dbReference>